<name>A0A532UQP2_UNCL8</name>
<dbReference type="Gene3D" id="3.40.50.2000">
    <property type="entry name" value="Glycogen Phosphorylase B"/>
    <property type="match status" value="2"/>
</dbReference>
<dbReference type="PANTHER" id="PTHR12526">
    <property type="entry name" value="GLYCOSYLTRANSFERASE"/>
    <property type="match status" value="1"/>
</dbReference>
<feature type="domain" description="Glycosyltransferase subfamily 4-like N-terminal" evidence="2">
    <location>
        <begin position="18"/>
        <end position="194"/>
    </location>
</feature>
<gene>
    <name evidence="3" type="ORF">CEE37_14175</name>
</gene>
<dbReference type="Pfam" id="PF00534">
    <property type="entry name" value="Glycos_transf_1"/>
    <property type="match status" value="1"/>
</dbReference>
<dbReference type="AlphaFoldDB" id="A0A532UQP2"/>
<comment type="caution">
    <text evidence="3">The sequence shown here is derived from an EMBL/GenBank/DDBJ whole genome shotgun (WGS) entry which is preliminary data.</text>
</comment>
<reference evidence="3 4" key="1">
    <citation type="submission" date="2017-06" db="EMBL/GenBank/DDBJ databases">
        <title>Novel microbial phyla capable of carbon fixation and sulfur reduction in deep-sea sediments.</title>
        <authorList>
            <person name="Huang J."/>
            <person name="Baker B."/>
            <person name="Wang Y."/>
        </authorList>
    </citation>
    <scope>NUCLEOTIDE SEQUENCE [LARGE SCALE GENOMIC DNA]</scope>
    <source>
        <strain evidence="3">B3_LCP</strain>
    </source>
</reference>
<accession>A0A532UQP2</accession>
<protein>
    <submittedName>
        <fullName evidence="3">Uncharacterized protein</fullName>
    </submittedName>
</protein>
<dbReference type="SUPFAM" id="SSF53756">
    <property type="entry name" value="UDP-Glycosyltransferase/glycogen phosphorylase"/>
    <property type="match status" value="1"/>
</dbReference>
<dbReference type="GO" id="GO:0016757">
    <property type="term" value="F:glycosyltransferase activity"/>
    <property type="evidence" value="ECO:0007669"/>
    <property type="project" value="InterPro"/>
</dbReference>
<evidence type="ECO:0000313" key="4">
    <source>
        <dbReference type="Proteomes" id="UP000319619"/>
    </source>
</evidence>
<evidence type="ECO:0000259" key="2">
    <source>
        <dbReference type="Pfam" id="PF13439"/>
    </source>
</evidence>
<evidence type="ECO:0000259" key="1">
    <source>
        <dbReference type="Pfam" id="PF00534"/>
    </source>
</evidence>
<dbReference type="Pfam" id="PF13439">
    <property type="entry name" value="Glyco_transf_4"/>
    <property type="match status" value="1"/>
</dbReference>
<dbReference type="EMBL" id="NJBN01000013">
    <property type="protein sequence ID" value="TKJ37256.1"/>
    <property type="molecule type" value="Genomic_DNA"/>
</dbReference>
<dbReference type="InterPro" id="IPR028098">
    <property type="entry name" value="Glyco_trans_4-like_N"/>
</dbReference>
<dbReference type="Proteomes" id="UP000319619">
    <property type="component" value="Unassembled WGS sequence"/>
</dbReference>
<sequence length="391" mass="43856">MPNPVKVLHVTTSLSRNGGIEETLRVLCKRLQGYEFQFAICSVLGSSKSVLDDFRDTDIPLFFGKYRGSVIDIRTTMWVRKVAKEFGANIIHTHNNKGNYHGRLAAKLAGNIPSVTTHHDMGDIRFSKTFQADKRPQGKFDDQGQELHDWIATFVWPFLNVNMDCLNSRVICVSNAVRNIHTPDPNDERFKIVYAPYDETIFNAPRQVTEKETITIGTVGRLVPQKGYPYLLEAFKELRTSVEHIRLRITGEGLFRPHLEELIRKNNLEEKVTLCGEHPHDAALYDGIDIYVQPSVSEGCSITLLEAMGMGLPVVASDLDGPREIVLNNETGVLVPPKDSSALSDAILGLIRNPVRAAKLGKAAQERARREFSSEAFAARMADIYREVILK</sequence>
<feature type="domain" description="Glycosyl transferase family 1" evidence="1">
    <location>
        <begin position="209"/>
        <end position="367"/>
    </location>
</feature>
<organism evidence="3 4">
    <name type="scientific">candidate division LCP-89 bacterium B3_LCP</name>
    <dbReference type="NCBI Taxonomy" id="2012998"/>
    <lineage>
        <taxon>Bacteria</taxon>
        <taxon>Pseudomonadati</taxon>
        <taxon>Bacteria division LCP-89</taxon>
    </lineage>
</organism>
<dbReference type="InterPro" id="IPR001296">
    <property type="entry name" value="Glyco_trans_1"/>
</dbReference>
<evidence type="ECO:0000313" key="3">
    <source>
        <dbReference type="EMBL" id="TKJ37256.1"/>
    </source>
</evidence>
<proteinExistence type="predicted"/>
<dbReference type="CDD" id="cd03801">
    <property type="entry name" value="GT4_PimA-like"/>
    <property type="match status" value="1"/>
</dbReference>